<dbReference type="AlphaFoldDB" id="A0A0F9G5K6"/>
<gene>
    <name evidence="1" type="ORF">LCGC14_1868540</name>
</gene>
<proteinExistence type="predicted"/>
<feature type="non-terminal residue" evidence="1">
    <location>
        <position position="1"/>
    </location>
</feature>
<dbReference type="EMBL" id="LAZR01019029">
    <property type="protein sequence ID" value="KKL94049.1"/>
    <property type="molecule type" value="Genomic_DNA"/>
</dbReference>
<organism evidence="1">
    <name type="scientific">marine sediment metagenome</name>
    <dbReference type="NCBI Taxonomy" id="412755"/>
    <lineage>
        <taxon>unclassified sequences</taxon>
        <taxon>metagenomes</taxon>
        <taxon>ecological metagenomes</taxon>
    </lineage>
</organism>
<accession>A0A0F9G5K6</accession>
<name>A0A0F9G5K6_9ZZZZ</name>
<comment type="caution">
    <text evidence="1">The sequence shown here is derived from an EMBL/GenBank/DDBJ whole genome shotgun (WGS) entry which is preliminary data.</text>
</comment>
<protein>
    <submittedName>
        <fullName evidence="1">Uncharacterized protein</fullName>
    </submittedName>
</protein>
<evidence type="ECO:0000313" key="1">
    <source>
        <dbReference type="EMBL" id="KKL94049.1"/>
    </source>
</evidence>
<sequence>EGLAERLKEIQENTPPDRIAIERRRLLNSIPSKDRKAVLEEERKPETRIPFVESIFRRFYRKWGGNIYKSGQAAAERKTGFSATQTSKVSRVLGQISEGLQASQEELDSTFQKGLAGEEGGITGEQWVEARRDSGKFYQGAMLAVQVMYPSAAQVQEKPSAWGDYLKQLHTLADTMPDRRTRGEVLLAGWRLIQPERLTPAEMDWDDFYNRRDTYKASLAPADRQLLKGEIGSRLTKVEREYSRVQEMLRDYWQVKEDILKVNPELQEFNEWYRKLRSQPDFESQEKGRRLRENYPGLRELDRIVDGVHKNQRLGNPEWDYYLSMFHGYQILPENAKWRPKEGNLGHLAFFGIEIK</sequence>
<reference evidence="1" key="1">
    <citation type="journal article" date="2015" name="Nature">
        <title>Complex archaea that bridge the gap between prokaryotes and eukaryotes.</title>
        <authorList>
            <person name="Spang A."/>
            <person name="Saw J.H."/>
            <person name="Jorgensen S.L."/>
            <person name="Zaremba-Niedzwiedzka K."/>
            <person name="Martijn J."/>
            <person name="Lind A.E."/>
            <person name="van Eijk R."/>
            <person name="Schleper C."/>
            <person name="Guy L."/>
            <person name="Ettema T.J."/>
        </authorList>
    </citation>
    <scope>NUCLEOTIDE SEQUENCE</scope>
</reference>